<dbReference type="PANTHER" id="PTHR24338">
    <property type="entry name" value="HOMEOBOX PROTEIN MSX"/>
    <property type="match status" value="1"/>
</dbReference>
<dbReference type="GO" id="GO:0000981">
    <property type="term" value="F:DNA-binding transcription factor activity, RNA polymerase II-specific"/>
    <property type="evidence" value="ECO:0007669"/>
    <property type="project" value="InterPro"/>
</dbReference>
<dbReference type="AlphaFoldDB" id="A0AAJ6YMW2"/>
<keyword evidence="5 7" id="KW-0539">Nucleus</keyword>
<evidence type="ECO:0000256" key="3">
    <source>
        <dbReference type="ARBA" id="ARBA00023125"/>
    </source>
</evidence>
<evidence type="ECO:0000256" key="6">
    <source>
        <dbReference type="ARBA" id="ARBA00038425"/>
    </source>
</evidence>
<keyword evidence="10" id="KW-1185">Reference proteome</keyword>
<dbReference type="RefSeq" id="XP_011500961.1">
    <property type="nucleotide sequence ID" value="XM_011502659.1"/>
</dbReference>
<evidence type="ECO:0000256" key="8">
    <source>
        <dbReference type="RuleBase" id="RU000682"/>
    </source>
</evidence>
<dbReference type="GO" id="GO:0000977">
    <property type="term" value="F:RNA polymerase II transcription regulatory region sequence-specific DNA binding"/>
    <property type="evidence" value="ECO:0007669"/>
    <property type="project" value="TreeGrafter"/>
</dbReference>
<dbReference type="Proteomes" id="UP000695007">
    <property type="component" value="Unplaced"/>
</dbReference>
<dbReference type="Pfam" id="PF00046">
    <property type="entry name" value="Homeodomain"/>
    <property type="match status" value="1"/>
</dbReference>
<dbReference type="SMART" id="SM00389">
    <property type="entry name" value="HOX"/>
    <property type="match status" value="1"/>
</dbReference>
<dbReference type="SUPFAM" id="SSF46689">
    <property type="entry name" value="Homeodomain-like"/>
    <property type="match status" value="1"/>
</dbReference>
<evidence type="ECO:0000259" key="9">
    <source>
        <dbReference type="PROSITE" id="PS50071"/>
    </source>
</evidence>
<gene>
    <name evidence="11" type="primary">LOC105364671</name>
</gene>
<accession>A0AAJ6YMW2</accession>
<name>A0AAJ6YMW2_9HYME</name>
<dbReference type="PROSITE" id="PS50071">
    <property type="entry name" value="HOMEOBOX_2"/>
    <property type="match status" value="1"/>
</dbReference>
<dbReference type="CDD" id="cd00086">
    <property type="entry name" value="homeodomain"/>
    <property type="match status" value="1"/>
</dbReference>
<dbReference type="InterPro" id="IPR009057">
    <property type="entry name" value="Homeodomain-like_sf"/>
</dbReference>
<dbReference type="GeneID" id="105364671"/>
<dbReference type="InterPro" id="IPR001356">
    <property type="entry name" value="HD"/>
</dbReference>
<dbReference type="GO" id="GO:0048598">
    <property type="term" value="P:embryonic morphogenesis"/>
    <property type="evidence" value="ECO:0007669"/>
    <property type="project" value="TreeGrafter"/>
</dbReference>
<evidence type="ECO:0000313" key="11">
    <source>
        <dbReference type="RefSeq" id="XP_011500961.1"/>
    </source>
</evidence>
<keyword evidence="2" id="KW-0217">Developmental protein</keyword>
<dbReference type="GO" id="GO:0005634">
    <property type="term" value="C:nucleus"/>
    <property type="evidence" value="ECO:0007669"/>
    <property type="project" value="UniProtKB-SubCell"/>
</dbReference>
<comment type="similarity">
    <text evidence="6">Belongs to the Msh homeobox family.</text>
</comment>
<reference evidence="11" key="1">
    <citation type="submission" date="2025-08" db="UniProtKB">
        <authorList>
            <consortium name="RefSeq"/>
        </authorList>
    </citation>
    <scope>IDENTIFICATION</scope>
</reference>
<dbReference type="PROSITE" id="PS00027">
    <property type="entry name" value="HOMEOBOX_1"/>
    <property type="match status" value="1"/>
</dbReference>
<evidence type="ECO:0000256" key="2">
    <source>
        <dbReference type="ARBA" id="ARBA00022473"/>
    </source>
</evidence>
<evidence type="ECO:0000256" key="5">
    <source>
        <dbReference type="ARBA" id="ARBA00023242"/>
    </source>
</evidence>
<sequence length="227" mass="26313">MKPSVASLEMNGTQRTSFLYRESSDFSIKRILSKNVFPSSYVAFSDPKTSHLLPEQICISLINQSSVLYSLPSLNVQNKFDLLKSFCHTQLSNPELHINLPMPDKILVKSNQTVKRFAKSNSENLNGELSWLRCTRFCPPKLPKSNAGKTLKRKPGSHPRIPFTKHQLNVLENKYKGNAYLSRKDALHLSNILNLQQNRIKIWFQNRRARERREYRILQQTQNKISM</sequence>
<evidence type="ECO:0000256" key="7">
    <source>
        <dbReference type="PROSITE-ProRule" id="PRU00108"/>
    </source>
</evidence>
<proteinExistence type="inferred from homology"/>
<organism evidence="10 11">
    <name type="scientific">Ceratosolen solmsi marchali</name>
    <dbReference type="NCBI Taxonomy" id="326594"/>
    <lineage>
        <taxon>Eukaryota</taxon>
        <taxon>Metazoa</taxon>
        <taxon>Ecdysozoa</taxon>
        <taxon>Arthropoda</taxon>
        <taxon>Hexapoda</taxon>
        <taxon>Insecta</taxon>
        <taxon>Pterygota</taxon>
        <taxon>Neoptera</taxon>
        <taxon>Endopterygota</taxon>
        <taxon>Hymenoptera</taxon>
        <taxon>Apocrita</taxon>
        <taxon>Proctotrupomorpha</taxon>
        <taxon>Chalcidoidea</taxon>
        <taxon>Agaonidae</taxon>
        <taxon>Agaoninae</taxon>
        <taxon>Ceratosolen</taxon>
    </lineage>
</organism>
<comment type="subcellular location">
    <subcellularLocation>
        <location evidence="1 7 8">Nucleus</location>
    </subcellularLocation>
</comment>
<dbReference type="PANTHER" id="PTHR24338:SF0">
    <property type="entry name" value="MUSCLE SEGMENTATION HOMEOBOX"/>
    <property type="match status" value="1"/>
</dbReference>
<keyword evidence="3 7" id="KW-0238">DNA-binding</keyword>
<evidence type="ECO:0000256" key="1">
    <source>
        <dbReference type="ARBA" id="ARBA00004123"/>
    </source>
</evidence>
<dbReference type="InterPro" id="IPR050674">
    <property type="entry name" value="Msh_Homeobox_Regulators"/>
</dbReference>
<dbReference type="KEGG" id="csol:105364671"/>
<protein>
    <submittedName>
        <fullName evidence="11">Homeobox protein XHOX-7.1'</fullName>
    </submittedName>
</protein>
<evidence type="ECO:0000313" key="10">
    <source>
        <dbReference type="Proteomes" id="UP000695007"/>
    </source>
</evidence>
<feature type="domain" description="Homeobox" evidence="9">
    <location>
        <begin position="154"/>
        <end position="214"/>
    </location>
</feature>
<dbReference type="InterPro" id="IPR017970">
    <property type="entry name" value="Homeobox_CS"/>
</dbReference>
<feature type="DNA-binding region" description="Homeobox" evidence="7">
    <location>
        <begin position="156"/>
        <end position="215"/>
    </location>
</feature>
<keyword evidence="4 7" id="KW-0371">Homeobox</keyword>
<dbReference type="Gene3D" id="1.10.10.60">
    <property type="entry name" value="Homeodomain-like"/>
    <property type="match status" value="1"/>
</dbReference>
<evidence type="ECO:0000256" key="4">
    <source>
        <dbReference type="ARBA" id="ARBA00023155"/>
    </source>
</evidence>